<reference evidence="10" key="1">
    <citation type="submission" date="2018-01" db="EMBL/GenBank/DDBJ databases">
        <authorList>
            <person name="Alioto T."/>
            <person name="Alioto T."/>
        </authorList>
    </citation>
    <scope>NUCLEOTIDE SEQUENCE [LARGE SCALE GENOMIC DNA]</scope>
</reference>
<evidence type="ECO:0000313" key="9">
    <source>
        <dbReference type="EMBL" id="SPP84708.1"/>
    </source>
</evidence>
<proteinExistence type="predicted"/>
<feature type="domain" description="Chitin-binding type-2" evidence="8">
    <location>
        <begin position="291"/>
        <end position="347"/>
    </location>
</feature>
<feature type="domain" description="Chitin-binding type-2" evidence="8">
    <location>
        <begin position="90"/>
        <end position="147"/>
    </location>
</feature>
<dbReference type="PROSITE" id="PS51257">
    <property type="entry name" value="PROKAR_LIPOPROTEIN"/>
    <property type="match status" value="1"/>
</dbReference>
<dbReference type="OMA" id="NMSALCL"/>
<feature type="domain" description="Chitin-binding type-2" evidence="8">
    <location>
        <begin position="164"/>
        <end position="221"/>
    </location>
</feature>
<dbReference type="PANTHER" id="PTHR23301">
    <property type="entry name" value="CHITIN BINDING PERITROPHIN-A"/>
    <property type="match status" value="1"/>
</dbReference>
<accession>A0A3B0KLL4</accession>
<dbReference type="GO" id="GO:0008061">
    <property type="term" value="F:chitin binding"/>
    <property type="evidence" value="ECO:0007669"/>
    <property type="project" value="UniProtKB-KW"/>
</dbReference>
<dbReference type="SUPFAM" id="SSF57625">
    <property type="entry name" value="Invertebrate chitin-binding proteins"/>
    <property type="match status" value="5"/>
</dbReference>
<keyword evidence="3" id="KW-0677">Repeat</keyword>
<dbReference type="AlphaFoldDB" id="A0A3B0KLL4"/>
<evidence type="ECO:0000313" key="10">
    <source>
        <dbReference type="Proteomes" id="UP000268350"/>
    </source>
</evidence>
<feature type="signal peptide" evidence="7">
    <location>
        <begin position="1"/>
        <end position="26"/>
    </location>
</feature>
<keyword evidence="2 7" id="KW-0732">Signal</keyword>
<gene>
    <name evidence="9" type="ORF">DGUA_6G014517</name>
</gene>
<name>A0A3B0KLL4_DROGU</name>
<protein>
    <submittedName>
        <fullName evidence="9">Blast:Peritrophin-48</fullName>
    </submittedName>
</protein>
<dbReference type="PROSITE" id="PS50940">
    <property type="entry name" value="CHIT_BIND_II"/>
    <property type="match status" value="5"/>
</dbReference>
<evidence type="ECO:0000256" key="6">
    <source>
        <dbReference type="SAM" id="MobiDB-lite"/>
    </source>
</evidence>
<evidence type="ECO:0000256" key="1">
    <source>
        <dbReference type="ARBA" id="ARBA00022669"/>
    </source>
</evidence>
<dbReference type="PANTHER" id="PTHR23301:SF0">
    <property type="entry name" value="CHITIN-BINDING TYPE-2 DOMAIN-CONTAINING PROTEIN-RELATED"/>
    <property type="match status" value="1"/>
</dbReference>
<dbReference type="Gene3D" id="2.170.140.10">
    <property type="entry name" value="Chitin binding domain"/>
    <property type="match status" value="4"/>
</dbReference>
<dbReference type="OrthoDB" id="6020543at2759"/>
<evidence type="ECO:0000256" key="4">
    <source>
        <dbReference type="ARBA" id="ARBA00023157"/>
    </source>
</evidence>
<feature type="domain" description="Chitin-binding type-2" evidence="8">
    <location>
        <begin position="31"/>
        <end position="88"/>
    </location>
</feature>
<keyword evidence="1" id="KW-0147">Chitin-binding</keyword>
<dbReference type="Gene3D" id="3.20.20.80">
    <property type="entry name" value="Glycosidases"/>
    <property type="match status" value="1"/>
</dbReference>
<dbReference type="SMART" id="SM00494">
    <property type="entry name" value="ChtBD2"/>
    <property type="match status" value="5"/>
</dbReference>
<dbReference type="Proteomes" id="UP000268350">
    <property type="component" value="Unassembled WGS sequence"/>
</dbReference>
<dbReference type="STRING" id="7266.A0A3B0KLL4"/>
<feature type="chain" id="PRO_5017246874" evidence="7">
    <location>
        <begin position="27"/>
        <end position="381"/>
    </location>
</feature>
<evidence type="ECO:0000256" key="7">
    <source>
        <dbReference type="SAM" id="SignalP"/>
    </source>
</evidence>
<feature type="region of interest" description="Disordered" evidence="6">
    <location>
        <begin position="358"/>
        <end position="381"/>
    </location>
</feature>
<dbReference type="EMBL" id="OUUW01000009">
    <property type="protein sequence ID" value="SPP84708.1"/>
    <property type="molecule type" value="Genomic_DNA"/>
</dbReference>
<keyword evidence="4" id="KW-1015">Disulfide bond</keyword>
<evidence type="ECO:0000256" key="3">
    <source>
        <dbReference type="ARBA" id="ARBA00022737"/>
    </source>
</evidence>
<keyword evidence="10" id="KW-1185">Reference proteome</keyword>
<dbReference type="InterPro" id="IPR002557">
    <property type="entry name" value="Chitin-bd_dom"/>
</dbReference>
<keyword evidence="5" id="KW-0325">Glycoprotein</keyword>
<dbReference type="GO" id="GO:0005576">
    <property type="term" value="C:extracellular region"/>
    <property type="evidence" value="ECO:0007669"/>
    <property type="project" value="InterPro"/>
</dbReference>
<feature type="domain" description="Chitin-binding type-2" evidence="8">
    <location>
        <begin position="234"/>
        <end position="290"/>
    </location>
</feature>
<dbReference type="Pfam" id="PF01607">
    <property type="entry name" value="CBM_14"/>
    <property type="match status" value="5"/>
</dbReference>
<evidence type="ECO:0000256" key="2">
    <source>
        <dbReference type="ARBA" id="ARBA00022729"/>
    </source>
</evidence>
<evidence type="ECO:0000259" key="8">
    <source>
        <dbReference type="PROSITE" id="PS50940"/>
    </source>
</evidence>
<organism evidence="9 10">
    <name type="scientific">Drosophila guanche</name>
    <name type="common">Fruit fly</name>
    <dbReference type="NCBI Taxonomy" id="7266"/>
    <lineage>
        <taxon>Eukaryota</taxon>
        <taxon>Metazoa</taxon>
        <taxon>Ecdysozoa</taxon>
        <taxon>Arthropoda</taxon>
        <taxon>Hexapoda</taxon>
        <taxon>Insecta</taxon>
        <taxon>Pterygota</taxon>
        <taxon>Neoptera</taxon>
        <taxon>Endopterygota</taxon>
        <taxon>Diptera</taxon>
        <taxon>Brachycera</taxon>
        <taxon>Muscomorpha</taxon>
        <taxon>Ephydroidea</taxon>
        <taxon>Drosophilidae</taxon>
        <taxon>Drosophila</taxon>
        <taxon>Sophophora</taxon>
    </lineage>
</organism>
<dbReference type="InterPro" id="IPR051940">
    <property type="entry name" value="Chitin_bind-dev_reg"/>
</dbReference>
<evidence type="ECO:0000256" key="5">
    <source>
        <dbReference type="ARBA" id="ARBA00023180"/>
    </source>
</evidence>
<sequence>MMGRGQGSMLAGLLLLLCACTAPAAANLNMSALCLTVPDGMFVSSQMDCSSYYHCQGATASLMSCSNGQYFNKDTQTCVASSQSTCASKSHPCLGKTVGSFQPDSSSCGGYWYCGDSGAIYGSCPTGENFNPTTMACVYAYQYACSQSVVDSSSGASPGVEVALNLCSLIENGFYFGSASDCSGWNYCQDNVLHSGTCQNGLVFNVNGKSCGYRSPSSCAQVTNDPSLTGAVAPTTCTTSGTMKNATACNQYYLCTGSSYTLMTCGSGLYFDTVSQTCVARMQARNDCDRCLGSTKSFVNAYSSSGCNQYLYCVNGAQKAVETCPDNYYFNEDAGSCVYETEPAFKCCNPDGLSGQPATTAAKTTTTATTTTTTATTKTPA</sequence>
<dbReference type="InterPro" id="IPR036508">
    <property type="entry name" value="Chitin-bd_dom_sf"/>
</dbReference>